<dbReference type="Proteomes" id="UP000596123">
    <property type="component" value="Segment"/>
</dbReference>
<evidence type="ECO:0000313" key="2">
    <source>
        <dbReference type="Proteomes" id="UP000596123"/>
    </source>
</evidence>
<evidence type="ECO:0000313" key="1">
    <source>
        <dbReference type="EMBL" id="QQO90331.1"/>
    </source>
</evidence>
<keyword evidence="2" id="KW-1185">Reference proteome</keyword>
<organism evidence="1 2">
    <name type="scientific">Erwinia phage pEa_SNUABM_5</name>
    <dbReference type="NCBI Taxonomy" id="2797313"/>
    <lineage>
        <taxon>Viruses</taxon>
        <taxon>Duplodnaviria</taxon>
        <taxon>Heunggongvirae</taxon>
        <taxon>Uroviricota</taxon>
        <taxon>Caudoviricetes</taxon>
        <taxon>Rivsvirus</taxon>
        <taxon>Rivsvirus SNUABM5</taxon>
    </lineage>
</organism>
<sequence length="388" mass="42802">MQAVEGTILSVEETFLDEFGEPLFPKVDEMGPIVRMIDPQDKSIVAEIVATVGEVPGQWVADFGIPEMGLDDDREFLITWTYESEQGTERSRQSLTVTPTLDVRASSDIITLVGEAETFDVNLPFHYDINCDTISFQISINNRVFVDGIGAGDEGVRLMANRRDSCTFRLPLWVASNRLEPLALVVRHDDKRRKAQRFYPFTIWPITPQMTIAIGLVEGYINKAKMQNVIPQLEYTQSDIITYLYRGLALFNQIGSRVTGFTGTNMQGTILNGWVVCACYYALAAQLQAEGALAFDFTGQVVNLNMDRTPAIEAALGRIETEIQGPVTNLKNKLSKAGINSGDGSAGGKAIDGARAMGRLGVINAPTTKWATFGNRSIWVNARYNVAR</sequence>
<protein>
    <submittedName>
        <fullName evidence="1">Uncharacterized protein</fullName>
    </submittedName>
</protein>
<gene>
    <name evidence="1" type="ORF">pEaSNUABM5_00189</name>
</gene>
<proteinExistence type="predicted"/>
<reference evidence="1 2" key="1">
    <citation type="submission" date="2020-12" db="EMBL/GenBank/DDBJ databases">
        <title>Complete genome sequence of Erwinia phage pEa_SNUABM_5.</title>
        <authorList>
            <person name="Kim S.G."/>
            <person name="Lee S.B."/>
            <person name="Kwon J."/>
            <person name="Park S.C."/>
        </authorList>
    </citation>
    <scope>NUCLEOTIDE SEQUENCE [LARGE SCALE GENOMIC DNA]</scope>
</reference>
<name>A0A7T8IVQ8_9CAUD</name>
<accession>A0A7T8IVQ8</accession>
<dbReference type="EMBL" id="MW366843">
    <property type="protein sequence ID" value="QQO90331.1"/>
    <property type="molecule type" value="Genomic_DNA"/>
</dbReference>